<dbReference type="SMART" id="SM00320">
    <property type="entry name" value="WD40"/>
    <property type="match status" value="10"/>
</dbReference>
<dbReference type="InterPro" id="IPR050630">
    <property type="entry name" value="WD_repeat_EMAP"/>
</dbReference>
<sequence>MPLVLRHMKGLNGLVPGSVQAIPNSRGPFTIAQICGGAIILGSENNLAQQHVLRGHDDAITAFAMSNGGALMATGQRGERSDVVIWDLATLAPKSRFPEHDVEVASLAFSLDDRLLMSASCNKDAKLVVLDTATGKIVSRHPLEIGKRVTAAAWAPSPPGGRTYSFATAAGEDITLWSMDPYSGQLSGQKVTLGSVRREYTCLLFSADGAWLYCGTTSSDVVTVNVQRRAVQMAHPVCSGGVAALLLSPDGSGATVAAGRDGSLSSFNVAAGAWRELRPFASVPGAAISSLGLTADRAAFLIGSEQSAVYRLDRSSLQLHTLSQAQGGCLTGLSFAPGQSEAVAAASNDGSVAVWNTQDYTLQCRAQEPAQARGALCCVLTRDTILSGWGDGHIRCHARAGGGSPCAPLWIIPGAHSLSHSVGVTAMKMSYGGSFLVTGGVGGEMRCWDLRSREMAAHMKLHGQKLVDVGVMADDKHVVAASEDRSWSLWEVGGEKARVTWRSPSMLRGLAVSPDKVSVVTITLDRKVMMWDVRGPEARWTKVEAHGVEGSCVASDNRGVVFATGGADSAVKVFDWRSGNEVAAGSAHSAPVIKLAFSPDDRGIVSVAADGTLAFWQLA</sequence>
<dbReference type="Proteomes" id="UP001165080">
    <property type="component" value="Unassembled WGS sequence"/>
</dbReference>
<keyword evidence="2" id="KW-0677">Repeat</keyword>
<name>A0A9W6EXV6_9CHLO</name>
<protein>
    <submittedName>
        <fullName evidence="4">Uncharacterized protein</fullName>
    </submittedName>
</protein>
<accession>A0A9W6EXV6</accession>
<keyword evidence="1 3" id="KW-0853">WD repeat</keyword>
<organism evidence="4 5">
    <name type="scientific">Pleodorina starrii</name>
    <dbReference type="NCBI Taxonomy" id="330485"/>
    <lineage>
        <taxon>Eukaryota</taxon>
        <taxon>Viridiplantae</taxon>
        <taxon>Chlorophyta</taxon>
        <taxon>core chlorophytes</taxon>
        <taxon>Chlorophyceae</taxon>
        <taxon>CS clade</taxon>
        <taxon>Chlamydomonadales</taxon>
        <taxon>Volvocaceae</taxon>
        <taxon>Pleodorina</taxon>
    </lineage>
</organism>
<dbReference type="InterPro" id="IPR001680">
    <property type="entry name" value="WD40_rpt"/>
</dbReference>
<feature type="repeat" description="WD" evidence="3">
    <location>
        <begin position="417"/>
        <end position="458"/>
    </location>
</feature>
<keyword evidence="5" id="KW-1185">Reference proteome</keyword>
<evidence type="ECO:0000256" key="3">
    <source>
        <dbReference type="PROSITE-ProRule" id="PRU00221"/>
    </source>
</evidence>
<dbReference type="PROSITE" id="PS50294">
    <property type="entry name" value="WD_REPEATS_REGION"/>
    <property type="match status" value="1"/>
</dbReference>
<dbReference type="PANTHER" id="PTHR13720">
    <property type="entry name" value="WD-40 REPEAT PROTEIN"/>
    <property type="match status" value="1"/>
</dbReference>
<evidence type="ECO:0000256" key="2">
    <source>
        <dbReference type="ARBA" id="ARBA00022737"/>
    </source>
</evidence>
<evidence type="ECO:0000313" key="4">
    <source>
        <dbReference type="EMBL" id="GLC48645.1"/>
    </source>
</evidence>
<dbReference type="InterPro" id="IPR019775">
    <property type="entry name" value="WD40_repeat_CS"/>
</dbReference>
<dbReference type="Gene3D" id="2.130.10.10">
    <property type="entry name" value="YVTN repeat-like/Quinoprotein amine dehydrogenase"/>
    <property type="match status" value="3"/>
</dbReference>
<dbReference type="PANTHER" id="PTHR13720:SF39">
    <property type="entry name" value="F-BOX DOMAIN-CONTAINING PROTEIN"/>
    <property type="match status" value="1"/>
</dbReference>
<dbReference type="AlphaFoldDB" id="A0A9W6EXV6"/>
<dbReference type="SUPFAM" id="SSF50978">
    <property type="entry name" value="WD40 repeat-like"/>
    <property type="match status" value="2"/>
</dbReference>
<dbReference type="EMBL" id="BRXU01000001">
    <property type="protein sequence ID" value="GLC48645.1"/>
    <property type="molecule type" value="Genomic_DNA"/>
</dbReference>
<dbReference type="PROSITE" id="PS50082">
    <property type="entry name" value="WD_REPEATS_2"/>
    <property type="match status" value="2"/>
</dbReference>
<feature type="repeat" description="WD" evidence="3">
    <location>
        <begin position="585"/>
        <end position="619"/>
    </location>
</feature>
<proteinExistence type="predicted"/>
<evidence type="ECO:0000256" key="1">
    <source>
        <dbReference type="ARBA" id="ARBA00022574"/>
    </source>
</evidence>
<gene>
    <name evidence="4" type="primary">PLEST011584</name>
    <name evidence="4" type="ORF">PLESTB_000121000</name>
</gene>
<reference evidence="4 5" key="1">
    <citation type="journal article" date="2023" name="Commun. Biol.">
        <title>Reorganization of the ancestral sex-determining regions during the evolution of trioecy in Pleodorina starrii.</title>
        <authorList>
            <person name="Takahashi K."/>
            <person name="Suzuki S."/>
            <person name="Kawai-Toyooka H."/>
            <person name="Yamamoto K."/>
            <person name="Hamaji T."/>
            <person name="Ootsuki R."/>
            <person name="Yamaguchi H."/>
            <person name="Kawachi M."/>
            <person name="Higashiyama T."/>
            <person name="Nozaki H."/>
        </authorList>
    </citation>
    <scope>NUCLEOTIDE SEQUENCE [LARGE SCALE GENOMIC DNA]</scope>
    <source>
        <strain evidence="4 5">NIES-4479</strain>
    </source>
</reference>
<dbReference type="GO" id="GO:0005929">
    <property type="term" value="C:cilium"/>
    <property type="evidence" value="ECO:0007669"/>
    <property type="project" value="UniProtKB-ARBA"/>
</dbReference>
<comment type="caution">
    <text evidence="4">The sequence shown here is derived from an EMBL/GenBank/DDBJ whole genome shotgun (WGS) entry which is preliminary data.</text>
</comment>
<evidence type="ECO:0000313" key="5">
    <source>
        <dbReference type="Proteomes" id="UP001165080"/>
    </source>
</evidence>
<dbReference type="Pfam" id="PF00400">
    <property type="entry name" value="WD40"/>
    <property type="match status" value="5"/>
</dbReference>
<dbReference type="PROSITE" id="PS00678">
    <property type="entry name" value="WD_REPEATS_1"/>
    <property type="match status" value="1"/>
</dbReference>
<dbReference type="InterPro" id="IPR015943">
    <property type="entry name" value="WD40/YVTN_repeat-like_dom_sf"/>
</dbReference>
<dbReference type="InterPro" id="IPR036322">
    <property type="entry name" value="WD40_repeat_dom_sf"/>
</dbReference>